<accession>A0A8H7C6Y3</accession>
<organism evidence="3 4">
    <name type="scientific">Agaricus bisporus var. burnettii</name>
    <dbReference type="NCBI Taxonomy" id="192524"/>
    <lineage>
        <taxon>Eukaryota</taxon>
        <taxon>Fungi</taxon>
        <taxon>Dikarya</taxon>
        <taxon>Basidiomycota</taxon>
        <taxon>Agaricomycotina</taxon>
        <taxon>Agaricomycetes</taxon>
        <taxon>Agaricomycetidae</taxon>
        <taxon>Agaricales</taxon>
        <taxon>Agaricineae</taxon>
        <taxon>Agaricaceae</taxon>
        <taxon>Agaricus</taxon>
    </lineage>
</organism>
<feature type="region of interest" description="Disordered" evidence="1">
    <location>
        <begin position="1"/>
        <end position="33"/>
    </location>
</feature>
<dbReference type="EMBL" id="JABXXO010000011">
    <property type="protein sequence ID" value="KAF7763810.1"/>
    <property type="molecule type" value="Genomic_DNA"/>
</dbReference>
<protein>
    <recommendedName>
        <fullName evidence="2">Reverse transcriptase Ty1/copia-type domain-containing protein</fullName>
    </recommendedName>
</protein>
<dbReference type="SUPFAM" id="SSF56672">
    <property type="entry name" value="DNA/RNA polymerases"/>
    <property type="match status" value="1"/>
</dbReference>
<gene>
    <name evidence="3" type="ORF">Agabi119p4_8347</name>
</gene>
<dbReference type="Proteomes" id="UP000629468">
    <property type="component" value="Unassembled WGS sequence"/>
</dbReference>
<comment type="caution">
    <text evidence="3">The sequence shown here is derived from an EMBL/GenBank/DDBJ whole genome shotgun (WGS) entry which is preliminary data.</text>
</comment>
<sequence>MHLSQRTGQVRKPPGQWWKLKQPDLAGNDSDSDDEAALLADSEYCEVEFAGAISGADPQSYRLAMKSPDSDCWTEACNTEIFNLEANGTWELMELPPGKKVVNSGWVFKVKRLADSSIERYRARLVGKGYSQRPRFDFTEVFAPTFRPASLRLIIALAAREGYKMCSVDISSAFTYGELEEEIYMRQPEGYHIGSPNMVFRLRKSLYGLKQAARQWNKKLRSVLEGIGYSRLRSDSSIYIYSKGDIKVIVPIFIDDITLVSKSDAAMTSAVTELSKHFKLHDLGSTTLLLGIQVKQDRSHHTISLSQEHYIKEQSFLILYHHLPLWDFGVEERLSWNTYCFLGITLDISRPLHCSQVWPTTVIARTLPAHPARCLRRDQFKASLPKASLGSPKPKRKNHITVGLEDHREKERTLFERADLEIVPTSQENEKELEELIEERRALRRYDDDSDEEVLECEQAVYTWLLMDLEISGCCSHMIA</sequence>
<dbReference type="AlphaFoldDB" id="A0A8H7C6Y3"/>
<evidence type="ECO:0000313" key="3">
    <source>
        <dbReference type="EMBL" id="KAF7763810.1"/>
    </source>
</evidence>
<evidence type="ECO:0000259" key="2">
    <source>
        <dbReference type="Pfam" id="PF07727"/>
    </source>
</evidence>
<feature type="domain" description="Reverse transcriptase Ty1/copia-type" evidence="2">
    <location>
        <begin position="87"/>
        <end position="312"/>
    </location>
</feature>
<reference evidence="3 4" key="1">
    <citation type="journal article" name="Sci. Rep.">
        <title>Telomere-to-telomere assembled and centromere annotated genomes of the two main subspecies of the button mushroom Agaricus bisporus reveal especially polymorphic chromosome ends.</title>
        <authorList>
            <person name="Sonnenberg A.S.M."/>
            <person name="Sedaghat-Telgerd N."/>
            <person name="Lavrijssen B."/>
            <person name="Ohm R.A."/>
            <person name="Hendrickx P.M."/>
            <person name="Scholtmeijer K."/>
            <person name="Baars J.J.P."/>
            <person name="van Peer A."/>
        </authorList>
    </citation>
    <scope>NUCLEOTIDE SEQUENCE [LARGE SCALE GENOMIC DNA]</scope>
    <source>
        <strain evidence="3 4">H119_p4</strain>
    </source>
</reference>
<dbReference type="InterPro" id="IPR013103">
    <property type="entry name" value="RVT_2"/>
</dbReference>
<dbReference type="Pfam" id="PF07727">
    <property type="entry name" value="RVT_2"/>
    <property type="match status" value="1"/>
</dbReference>
<evidence type="ECO:0000313" key="4">
    <source>
        <dbReference type="Proteomes" id="UP000629468"/>
    </source>
</evidence>
<evidence type="ECO:0000256" key="1">
    <source>
        <dbReference type="SAM" id="MobiDB-lite"/>
    </source>
</evidence>
<name>A0A8H7C6Y3_AGABI</name>
<proteinExistence type="predicted"/>
<dbReference type="InterPro" id="IPR043502">
    <property type="entry name" value="DNA/RNA_pol_sf"/>
</dbReference>